<dbReference type="Gene3D" id="3.30.565.10">
    <property type="entry name" value="Histidine kinase-like ATPase, C-terminal domain"/>
    <property type="match status" value="1"/>
</dbReference>
<dbReference type="NCBIfam" id="TIGR00229">
    <property type="entry name" value="sensory_box"/>
    <property type="match status" value="1"/>
</dbReference>
<dbReference type="EMBL" id="JAAGWH010000013">
    <property type="protein sequence ID" value="NEK93746.1"/>
    <property type="molecule type" value="Genomic_DNA"/>
</dbReference>
<dbReference type="SUPFAM" id="SSF55781">
    <property type="entry name" value="GAF domain-like"/>
    <property type="match status" value="1"/>
</dbReference>
<evidence type="ECO:0000256" key="2">
    <source>
        <dbReference type="SAM" id="Coils"/>
    </source>
</evidence>
<dbReference type="InterPro" id="IPR036890">
    <property type="entry name" value="HATPase_C_sf"/>
</dbReference>
<evidence type="ECO:0000313" key="4">
    <source>
        <dbReference type="EMBL" id="NEK93746.1"/>
    </source>
</evidence>
<organism evidence="4 6">
    <name type="scientific">Modestobacter muralis</name>
    <dbReference type="NCBI Taxonomy" id="1608614"/>
    <lineage>
        <taxon>Bacteria</taxon>
        <taxon>Bacillati</taxon>
        <taxon>Actinomycetota</taxon>
        <taxon>Actinomycetes</taxon>
        <taxon>Geodermatophilales</taxon>
        <taxon>Geodermatophilaceae</taxon>
        <taxon>Modestobacter</taxon>
    </lineage>
</organism>
<sequence>MTDETGARHRPVEVDFAAVFTAQPTAYLVMSPDLVIVEANPAYLELLGRTREELVGRYVFDAFPPAPESLDADGHNPLQLSFERARDTGVPDQLPLFRYEVTDLETGRSVPRAWSLISAPVPDEGGRTQLVLQRVEDVSDFLAERERVAEHRAEGTWARLDVLEADLFARSQELRAVLAAQEATARRLAATAQVVLQLADAETVEDVTDILAGAGLSAIGADGGAIALRDDDRGVVHVTMTPSLGTGAQRRFGTIDLDSRLPAAWTARTGETLVHETQAEAEAWSPEMREASEQSGQRSWITVPLTTGGRLIGSLLAGWRVDRAIPAAEVELVQAFAAQCAQALDRLQALTLERRSAERSRQLAEELQRSLLTEPVQPDHGQIAVRYLPATGTAQVGGDWYDAFHQADGSVDLVIGDVVGHDTGAAATMGQLRSLLRGIAVSGGPGPAAVLDTMDTAITQLGLATYATVGMGRLEWTSSGGTRLRWASAGHPPPVVLDAAGRLVVVPQAPGHLMLGVTPTSTRGETVLDLEDGATLLLYTDGLVERPGSDLDAGVAALCEVVTAAAALPLEELCDRVIDQLVDGRAADDVALVAVRLDRSSAGAPGRTPERYTEARATWRGGDPVPAPAEAGLEVELTSLRGLSGVRRQVREFLTSSLGPGSDEDVVDQAVLVIDELASNALRHGSRPAGLHLGDEGTRWVVRVTDSAPGRRPAPAGGRPAGQGGYGLYVVADLTSARGVHYGTDSKVVWAAFDKRPRSS</sequence>
<dbReference type="SUPFAM" id="SSF55874">
    <property type="entry name" value="ATPase domain of HSP90 chaperone/DNA topoisomerase II/histidine kinase"/>
    <property type="match status" value="1"/>
</dbReference>
<dbReference type="Pfam" id="PF07228">
    <property type="entry name" value="SpoIIE"/>
    <property type="match status" value="1"/>
</dbReference>
<dbReference type="Pfam" id="PF13185">
    <property type="entry name" value="GAF_2"/>
    <property type="match status" value="1"/>
</dbReference>
<dbReference type="InterPro" id="IPR036457">
    <property type="entry name" value="PPM-type-like_dom_sf"/>
</dbReference>
<evidence type="ECO:0000259" key="3">
    <source>
        <dbReference type="PROSITE" id="PS50112"/>
    </source>
</evidence>
<dbReference type="SMART" id="SM00065">
    <property type="entry name" value="GAF"/>
    <property type="match status" value="1"/>
</dbReference>
<dbReference type="Proteomes" id="UP000468828">
    <property type="component" value="Unassembled WGS sequence"/>
</dbReference>
<gene>
    <name evidence="5" type="ORF">G3R41_06080</name>
    <name evidence="4" type="ORF">GCU67_06080</name>
</gene>
<dbReference type="InterPro" id="IPR052016">
    <property type="entry name" value="Bact_Sigma-Reg"/>
</dbReference>
<dbReference type="InterPro" id="IPR013656">
    <property type="entry name" value="PAS_4"/>
</dbReference>
<dbReference type="CDD" id="cd00130">
    <property type="entry name" value="PAS"/>
    <property type="match status" value="1"/>
</dbReference>
<feature type="domain" description="PAS" evidence="3">
    <location>
        <begin position="12"/>
        <end position="65"/>
    </location>
</feature>
<dbReference type="SUPFAM" id="SSF81606">
    <property type="entry name" value="PP2C-like"/>
    <property type="match status" value="1"/>
</dbReference>
<proteinExistence type="predicted"/>
<protein>
    <submittedName>
        <fullName evidence="4">SpoIIE family protein phosphatase</fullName>
    </submittedName>
</protein>
<dbReference type="InterPro" id="IPR003018">
    <property type="entry name" value="GAF"/>
</dbReference>
<dbReference type="Pfam" id="PF13581">
    <property type="entry name" value="HATPase_c_2"/>
    <property type="match status" value="1"/>
</dbReference>
<dbReference type="InterPro" id="IPR001932">
    <property type="entry name" value="PPM-type_phosphatase-like_dom"/>
</dbReference>
<keyword evidence="2" id="KW-0175">Coiled coil</keyword>
<comment type="caution">
    <text evidence="4">The sequence shown here is derived from an EMBL/GenBank/DDBJ whole genome shotgun (WGS) entry which is preliminary data.</text>
</comment>
<evidence type="ECO:0000313" key="6">
    <source>
        <dbReference type="Proteomes" id="UP000468828"/>
    </source>
</evidence>
<dbReference type="Gene3D" id="3.30.450.20">
    <property type="entry name" value="PAS domain"/>
    <property type="match status" value="1"/>
</dbReference>
<dbReference type="GO" id="GO:0016791">
    <property type="term" value="F:phosphatase activity"/>
    <property type="evidence" value="ECO:0007669"/>
    <property type="project" value="TreeGrafter"/>
</dbReference>
<dbReference type="PROSITE" id="PS50112">
    <property type="entry name" value="PAS"/>
    <property type="match status" value="1"/>
</dbReference>
<dbReference type="CDD" id="cd16936">
    <property type="entry name" value="HATPase_RsbW-like"/>
    <property type="match status" value="1"/>
</dbReference>
<dbReference type="Proteomes" id="UP000471152">
    <property type="component" value="Unassembled WGS sequence"/>
</dbReference>
<accession>A0A6P0ESN0</accession>
<dbReference type="InterPro" id="IPR035965">
    <property type="entry name" value="PAS-like_dom_sf"/>
</dbReference>
<dbReference type="InterPro" id="IPR029016">
    <property type="entry name" value="GAF-like_dom_sf"/>
</dbReference>
<dbReference type="Gene3D" id="3.30.450.40">
    <property type="match status" value="1"/>
</dbReference>
<dbReference type="SUPFAM" id="SSF55785">
    <property type="entry name" value="PYP-like sensor domain (PAS domain)"/>
    <property type="match status" value="1"/>
</dbReference>
<reference evidence="4 6" key="1">
    <citation type="submission" date="2020-01" db="EMBL/GenBank/DDBJ databases">
        <title>the WGS Modestobacter muralis CPCC 204518.</title>
        <authorList>
            <person name="Jiang Z."/>
        </authorList>
    </citation>
    <scope>NUCLEOTIDE SEQUENCE [LARGE SCALE GENOMIC DNA]</scope>
    <source>
        <strain evidence="4 6">DSM 100205</strain>
    </source>
</reference>
<dbReference type="InterPro" id="IPR000014">
    <property type="entry name" value="PAS"/>
</dbReference>
<evidence type="ECO:0000313" key="7">
    <source>
        <dbReference type="Proteomes" id="UP000471152"/>
    </source>
</evidence>
<evidence type="ECO:0000256" key="1">
    <source>
        <dbReference type="ARBA" id="ARBA00022801"/>
    </source>
</evidence>
<name>A0A6P0ESN0_9ACTN</name>
<keyword evidence="6" id="KW-1185">Reference proteome</keyword>
<dbReference type="SMART" id="SM00091">
    <property type="entry name" value="PAS"/>
    <property type="match status" value="1"/>
</dbReference>
<dbReference type="PANTHER" id="PTHR43156:SF2">
    <property type="entry name" value="STAGE II SPORULATION PROTEIN E"/>
    <property type="match status" value="1"/>
</dbReference>
<reference evidence="5 7" key="2">
    <citation type="submission" date="2020-02" db="EMBL/GenBank/DDBJ databases">
        <title>The WGS of Modestobacter muralis DSM 100205.</title>
        <authorList>
            <person name="Jiang Z."/>
        </authorList>
    </citation>
    <scope>NUCLEOTIDE SEQUENCE [LARGE SCALE GENOMIC DNA]</scope>
    <source>
        <strain evidence="5 7">DSM 100205</strain>
    </source>
</reference>
<keyword evidence="1" id="KW-0378">Hydrolase</keyword>
<dbReference type="Gene3D" id="3.60.40.10">
    <property type="entry name" value="PPM-type phosphatase domain"/>
    <property type="match status" value="1"/>
</dbReference>
<feature type="coiled-coil region" evidence="2">
    <location>
        <begin position="340"/>
        <end position="367"/>
    </location>
</feature>
<dbReference type="AlphaFoldDB" id="A0A6P0ESN0"/>
<dbReference type="SMART" id="SM00331">
    <property type="entry name" value="PP2C_SIG"/>
    <property type="match status" value="1"/>
</dbReference>
<dbReference type="InterPro" id="IPR003594">
    <property type="entry name" value="HATPase_dom"/>
</dbReference>
<dbReference type="Pfam" id="PF08448">
    <property type="entry name" value="PAS_4"/>
    <property type="match status" value="1"/>
</dbReference>
<dbReference type="RefSeq" id="WP_163610153.1">
    <property type="nucleotide sequence ID" value="NZ_JAAGWB010000013.1"/>
</dbReference>
<dbReference type="PANTHER" id="PTHR43156">
    <property type="entry name" value="STAGE II SPORULATION PROTEIN E-RELATED"/>
    <property type="match status" value="1"/>
</dbReference>
<evidence type="ECO:0000313" key="5">
    <source>
        <dbReference type="EMBL" id="NEN50513.1"/>
    </source>
</evidence>
<dbReference type="EMBL" id="JAAGWB010000013">
    <property type="protein sequence ID" value="NEN50513.1"/>
    <property type="molecule type" value="Genomic_DNA"/>
</dbReference>